<dbReference type="InterPro" id="IPR018783">
    <property type="entry name" value="TF_ENY2"/>
</dbReference>
<dbReference type="Pfam" id="PF10163">
    <property type="entry name" value="EnY2"/>
    <property type="match status" value="1"/>
</dbReference>
<evidence type="ECO:0000256" key="1">
    <source>
        <dbReference type="ARBA" id="ARBA00004642"/>
    </source>
</evidence>
<keyword evidence="5 11" id="KW-0653">Protein transport</keyword>
<comment type="subunit">
    <text evidence="11">Component of the nuclear pore complex (NPC)-associated TREX-2 complex (transcription and export complex 2). Component of the SAGA transcription coactivator-HAT complex. Within the SAGA complex, participates to a subcomplex of SAGA called the DUB module (deubiquitination module).</text>
</comment>
<keyword evidence="4 11" id="KW-0156">Chromatin regulator</keyword>
<evidence type="ECO:0000256" key="7">
    <source>
        <dbReference type="ARBA" id="ARBA00023015"/>
    </source>
</evidence>
<dbReference type="GO" id="GO:0006406">
    <property type="term" value="P:mRNA export from nucleus"/>
    <property type="evidence" value="ECO:0007669"/>
    <property type="project" value="UniProtKB-UniRule"/>
</dbReference>
<evidence type="ECO:0000256" key="5">
    <source>
        <dbReference type="ARBA" id="ARBA00022927"/>
    </source>
</evidence>
<feature type="region of interest" description="Disordered" evidence="12">
    <location>
        <begin position="1"/>
        <end position="32"/>
    </location>
</feature>
<evidence type="ECO:0000256" key="3">
    <source>
        <dbReference type="ARBA" id="ARBA00022816"/>
    </source>
</evidence>
<dbReference type="GO" id="GO:0005643">
    <property type="term" value="C:nuclear pore"/>
    <property type="evidence" value="ECO:0007669"/>
    <property type="project" value="UniProtKB-UniRule"/>
</dbReference>
<name>A0A6U1E204_9STRA</name>
<keyword evidence="9 11" id="KW-0804">Transcription</keyword>
<keyword evidence="3 11" id="KW-0509">mRNA transport</keyword>
<keyword evidence="2 11" id="KW-0813">Transport</keyword>
<evidence type="ECO:0000256" key="11">
    <source>
        <dbReference type="HAMAP-Rule" id="MF_03046"/>
    </source>
</evidence>
<comment type="subcellular location">
    <subcellularLocation>
        <location evidence="1 11">Nucleus</location>
        <location evidence="1 11">Nucleoplasm</location>
    </subcellularLocation>
</comment>
<dbReference type="GO" id="GO:0070390">
    <property type="term" value="C:transcription export complex 2"/>
    <property type="evidence" value="ECO:0007669"/>
    <property type="project" value="UniProtKB-UniRule"/>
</dbReference>
<dbReference type="GO" id="GO:0003713">
    <property type="term" value="F:transcription coactivator activity"/>
    <property type="evidence" value="ECO:0007669"/>
    <property type="project" value="UniProtKB-UniRule"/>
</dbReference>
<accession>A0A6U1E204</accession>
<dbReference type="GO" id="GO:0005654">
    <property type="term" value="C:nucleoplasm"/>
    <property type="evidence" value="ECO:0007669"/>
    <property type="project" value="UniProtKB-SubCell"/>
</dbReference>
<evidence type="ECO:0000256" key="4">
    <source>
        <dbReference type="ARBA" id="ARBA00022853"/>
    </source>
</evidence>
<gene>
    <name evidence="13" type="ORF">LDAN0321_LOCUS9089</name>
</gene>
<dbReference type="HAMAP" id="MF_03046">
    <property type="entry name" value="ENY2_Sus1"/>
    <property type="match status" value="1"/>
</dbReference>
<evidence type="ECO:0000256" key="8">
    <source>
        <dbReference type="ARBA" id="ARBA00023159"/>
    </source>
</evidence>
<sequence length="126" mass="14671">MSSQRQQISRTWSEAEQSQYTQQTSGNDWRKKDEVARDALKRYLEQTGEMDRLKNVIRAQLTECGWRDEMRKTCQAYTRSRGIEQVSLDELVAEIAPKGRASVPDKVKSDILDEIRKSAKFIDMNK</sequence>
<proteinExistence type="inferred from homology"/>
<organism evidence="13">
    <name type="scientific">Leptocylindrus danicus</name>
    <dbReference type="NCBI Taxonomy" id="163516"/>
    <lineage>
        <taxon>Eukaryota</taxon>
        <taxon>Sar</taxon>
        <taxon>Stramenopiles</taxon>
        <taxon>Ochrophyta</taxon>
        <taxon>Bacillariophyta</taxon>
        <taxon>Coscinodiscophyceae</taxon>
        <taxon>Chaetocerotophycidae</taxon>
        <taxon>Leptocylindrales</taxon>
        <taxon>Leptocylindraceae</taxon>
        <taxon>Leptocylindrus</taxon>
    </lineage>
</organism>
<keyword evidence="8 11" id="KW-0010">Activator</keyword>
<evidence type="ECO:0000256" key="6">
    <source>
        <dbReference type="ARBA" id="ARBA00023010"/>
    </source>
</evidence>
<evidence type="ECO:0000256" key="2">
    <source>
        <dbReference type="ARBA" id="ARBA00022448"/>
    </source>
</evidence>
<dbReference type="GO" id="GO:0071819">
    <property type="term" value="C:DUBm complex"/>
    <property type="evidence" value="ECO:0007669"/>
    <property type="project" value="UniProtKB-UniRule"/>
</dbReference>
<dbReference type="FunFam" id="1.10.246.140:FF:000001">
    <property type="entry name" value="Transcription and mRNA export factor ENY2"/>
    <property type="match status" value="1"/>
</dbReference>
<dbReference type="AlphaFoldDB" id="A0A6U1E204"/>
<dbReference type="PANTHER" id="PTHR12514">
    <property type="entry name" value="ENHANCER OF YELLOW 2 TRANSCRIPTION FACTOR"/>
    <property type="match status" value="1"/>
</dbReference>
<evidence type="ECO:0000256" key="10">
    <source>
        <dbReference type="ARBA" id="ARBA00023242"/>
    </source>
</evidence>
<keyword evidence="10 11" id="KW-0539">Nucleus</keyword>
<keyword evidence="7 11" id="KW-0805">Transcription regulation</keyword>
<evidence type="ECO:0000256" key="9">
    <source>
        <dbReference type="ARBA" id="ARBA00023163"/>
    </source>
</evidence>
<comment type="similarity">
    <text evidence="11">Belongs to the ENY2 family.</text>
</comment>
<dbReference type="InterPro" id="IPR038212">
    <property type="entry name" value="TF_EnY2_sf"/>
</dbReference>
<keyword evidence="6 11" id="KW-0811">Translocation</keyword>
<evidence type="ECO:0000256" key="12">
    <source>
        <dbReference type="SAM" id="MobiDB-lite"/>
    </source>
</evidence>
<dbReference type="EMBL" id="HBGY01014058">
    <property type="protein sequence ID" value="CAD9576376.1"/>
    <property type="molecule type" value="Transcribed_RNA"/>
</dbReference>
<protein>
    <recommendedName>
        <fullName evidence="11">Transcription and mRNA export factor ENY2</fullName>
    </recommendedName>
    <alternativeName>
        <fullName evidence="11">Enhancer of yellow 2 transcription factor homolog</fullName>
    </alternativeName>
</protein>
<evidence type="ECO:0000313" key="13">
    <source>
        <dbReference type="EMBL" id="CAD9576376.1"/>
    </source>
</evidence>
<dbReference type="GO" id="GO:0000124">
    <property type="term" value="C:SAGA complex"/>
    <property type="evidence" value="ECO:0007669"/>
    <property type="project" value="UniProtKB-UniRule"/>
</dbReference>
<dbReference type="GO" id="GO:0006368">
    <property type="term" value="P:transcription elongation by RNA polymerase II"/>
    <property type="evidence" value="ECO:0007669"/>
    <property type="project" value="UniProtKB-UniRule"/>
</dbReference>
<reference evidence="13" key="1">
    <citation type="submission" date="2021-01" db="EMBL/GenBank/DDBJ databases">
        <authorList>
            <person name="Corre E."/>
            <person name="Pelletier E."/>
            <person name="Niang G."/>
            <person name="Scheremetjew M."/>
            <person name="Finn R."/>
            <person name="Kale V."/>
            <person name="Holt S."/>
            <person name="Cochrane G."/>
            <person name="Meng A."/>
            <person name="Brown T."/>
            <person name="Cohen L."/>
        </authorList>
    </citation>
    <scope>NUCLEOTIDE SEQUENCE</scope>
    <source>
        <strain evidence="13">B650</strain>
    </source>
</reference>
<dbReference type="Gene3D" id="1.10.246.140">
    <property type="match status" value="1"/>
</dbReference>
<comment type="function">
    <text evidence="11">Involved in mRNA export coupled transcription activation by association with both the TREX-2 and the SAGA complexes. The transcription regulatory histone acetylation (HAT) complex SAGA is a multiprotein complex that activates transcription by remodeling chromatin and mediating histone acetylation and deubiquitination. Within the SAGA complex, participates to a subcomplex that specifically deubiquitinates histones. The SAGA complex is recruited to specific gene promoters by activators, where it is required for transcription. The TREX-2 complex functions in docking export-competent ribonucleoprotein particles (mRNPs) to the nuclear entrance of the nuclear pore complex (nuclear basket). TREX-2 participates in mRNA export and accurate chromatin positioning in the nucleus by tethering genes to the nuclear periphery.</text>
</comment>
<dbReference type="GO" id="GO:0006325">
    <property type="term" value="P:chromatin organization"/>
    <property type="evidence" value="ECO:0007669"/>
    <property type="project" value="UniProtKB-KW"/>
</dbReference>
<feature type="compositionally biased region" description="Polar residues" evidence="12">
    <location>
        <begin position="1"/>
        <end position="27"/>
    </location>
</feature>
<dbReference type="GO" id="GO:0015031">
    <property type="term" value="P:protein transport"/>
    <property type="evidence" value="ECO:0007669"/>
    <property type="project" value="UniProtKB-KW"/>
</dbReference>